<comment type="cofactor">
    <cofactor evidence="1">
        <name>Mg(2+)</name>
        <dbReference type="ChEBI" id="CHEBI:18420"/>
    </cofactor>
</comment>
<reference evidence="6 7" key="1">
    <citation type="journal article" date="2020" name="Arch. Microbiol.">
        <title>The genome sequence of the giant phototrophic gammaproteobacterium Thiospirillum jenense gives insight into its physiological properties and phylogenetic relationships.</title>
        <authorList>
            <person name="Imhoff J.F."/>
            <person name="Meyer T.E."/>
            <person name="Kyndt J.A."/>
        </authorList>
    </citation>
    <scope>NUCLEOTIDE SEQUENCE [LARGE SCALE GENOMIC DNA]</scope>
    <source>
        <strain evidence="6 7">DSM 216</strain>
    </source>
</reference>
<proteinExistence type="predicted"/>
<keyword evidence="7" id="KW-1185">Reference proteome</keyword>
<dbReference type="Pfam" id="PF13188">
    <property type="entry name" value="PAS_8"/>
    <property type="match status" value="1"/>
</dbReference>
<dbReference type="CDD" id="cd01949">
    <property type="entry name" value="GGDEF"/>
    <property type="match status" value="1"/>
</dbReference>
<dbReference type="PROSITE" id="PS50112">
    <property type="entry name" value="PAS"/>
    <property type="match status" value="1"/>
</dbReference>
<dbReference type="Gene3D" id="3.30.70.270">
    <property type="match status" value="1"/>
</dbReference>
<dbReference type="SMART" id="SM00267">
    <property type="entry name" value="GGDEF"/>
    <property type="match status" value="1"/>
</dbReference>
<comment type="caution">
    <text evidence="6">The sequence shown here is derived from an EMBL/GenBank/DDBJ whole genome shotgun (WGS) entry which is preliminary data.</text>
</comment>
<dbReference type="EMBL" id="JABVCQ010000019">
    <property type="protein sequence ID" value="MBB1126467.1"/>
    <property type="molecule type" value="Genomic_DNA"/>
</dbReference>
<evidence type="ECO:0000256" key="1">
    <source>
        <dbReference type="ARBA" id="ARBA00001946"/>
    </source>
</evidence>
<evidence type="ECO:0000256" key="2">
    <source>
        <dbReference type="ARBA" id="ARBA00012528"/>
    </source>
</evidence>
<gene>
    <name evidence="6" type="ORF">HUK38_09505</name>
</gene>
<dbReference type="InterPro" id="IPR035965">
    <property type="entry name" value="PAS-like_dom_sf"/>
</dbReference>
<dbReference type="SUPFAM" id="SSF55073">
    <property type="entry name" value="Nucleotide cyclase"/>
    <property type="match status" value="1"/>
</dbReference>
<protein>
    <recommendedName>
        <fullName evidence="2">diguanylate cyclase</fullName>
        <ecNumber evidence="2">2.7.7.65</ecNumber>
    </recommendedName>
</protein>
<dbReference type="InterPro" id="IPR029787">
    <property type="entry name" value="Nucleotide_cyclase"/>
</dbReference>
<dbReference type="EC" id="2.7.7.65" evidence="2"/>
<dbReference type="AlphaFoldDB" id="A0A839HHL3"/>
<dbReference type="PANTHER" id="PTHR45138:SF9">
    <property type="entry name" value="DIGUANYLATE CYCLASE DGCM-RELATED"/>
    <property type="match status" value="1"/>
</dbReference>
<dbReference type="Proteomes" id="UP000548632">
    <property type="component" value="Unassembled WGS sequence"/>
</dbReference>
<dbReference type="Pfam" id="PF00990">
    <property type="entry name" value="GGDEF"/>
    <property type="match status" value="1"/>
</dbReference>
<evidence type="ECO:0000259" key="4">
    <source>
        <dbReference type="PROSITE" id="PS50112"/>
    </source>
</evidence>
<dbReference type="CDD" id="cd00130">
    <property type="entry name" value="PAS"/>
    <property type="match status" value="1"/>
</dbReference>
<dbReference type="Gene3D" id="3.30.450.40">
    <property type="match status" value="1"/>
</dbReference>
<dbReference type="Pfam" id="PF13185">
    <property type="entry name" value="GAF_2"/>
    <property type="match status" value="1"/>
</dbReference>
<dbReference type="SUPFAM" id="SSF55785">
    <property type="entry name" value="PYP-like sensor domain (PAS domain)"/>
    <property type="match status" value="1"/>
</dbReference>
<dbReference type="SUPFAM" id="SSF55781">
    <property type="entry name" value="GAF domain-like"/>
    <property type="match status" value="1"/>
</dbReference>
<dbReference type="InterPro" id="IPR003018">
    <property type="entry name" value="GAF"/>
</dbReference>
<dbReference type="InterPro" id="IPR000014">
    <property type="entry name" value="PAS"/>
</dbReference>
<dbReference type="InterPro" id="IPR000160">
    <property type="entry name" value="GGDEF_dom"/>
</dbReference>
<evidence type="ECO:0000313" key="6">
    <source>
        <dbReference type="EMBL" id="MBB1126467.1"/>
    </source>
</evidence>
<evidence type="ECO:0000313" key="7">
    <source>
        <dbReference type="Proteomes" id="UP000548632"/>
    </source>
</evidence>
<dbReference type="PANTHER" id="PTHR45138">
    <property type="entry name" value="REGULATORY COMPONENTS OF SENSORY TRANSDUCTION SYSTEM"/>
    <property type="match status" value="1"/>
</dbReference>
<dbReference type="RefSeq" id="WP_182584098.1">
    <property type="nucleotide sequence ID" value="NZ_JABVCQ010000019.1"/>
</dbReference>
<dbReference type="InterPro" id="IPR043128">
    <property type="entry name" value="Rev_trsase/Diguanyl_cyclase"/>
</dbReference>
<dbReference type="GO" id="GO:0052621">
    <property type="term" value="F:diguanylate cyclase activity"/>
    <property type="evidence" value="ECO:0007669"/>
    <property type="project" value="UniProtKB-EC"/>
</dbReference>
<dbReference type="NCBIfam" id="TIGR00229">
    <property type="entry name" value="sensory_box"/>
    <property type="match status" value="1"/>
</dbReference>
<name>A0A839HHL3_9GAMM</name>
<dbReference type="InterPro" id="IPR050469">
    <property type="entry name" value="Diguanylate_Cyclase"/>
</dbReference>
<evidence type="ECO:0000256" key="3">
    <source>
        <dbReference type="ARBA" id="ARBA00034247"/>
    </source>
</evidence>
<feature type="domain" description="GGDEF" evidence="5">
    <location>
        <begin position="336"/>
        <end position="465"/>
    </location>
</feature>
<dbReference type="NCBIfam" id="TIGR00254">
    <property type="entry name" value="GGDEF"/>
    <property type="match status" value="1"/>
</dbReference>
<sequence length="468" mass="53481">MKFTDIPDSTIYKWQDIIDLVTRLANVRVGLIMRVVDDVIEVLIASNTANNPYSVGDAEHWIDSGLYCETVIKTQTKLLVPNALQSAQWCNNPDLKFGLPSYLGFPIRLPNGQPLGTICVLDDKENHYSADIESLMIKMRDLIEYELQLLEENHRQRLFAQQSLLRRILDGIPTALLCCSLDNTLRTLYLNPCFVNAFGYTQQELPTLEQWFHLMDCVSTENTAYMQSFTALLEQLRRQPGHAVQKEFAMRCQNGRVATVMASMVIIDDLLLTSLIDITDRKQQEMQLQRAYAELNTINAELIRFASTDPLTRVSNRWYFEEEITLQMAHTEQHHEPLSLILLDVDFFKTINDRYGHYTGDQVLIELCRRLKTALPNTERLARWGGEEFIALLPQCDADAAMNIAERMRLKLIAQPFPTVGVVTASFGVAERQLNEPLIAWFKRLDAALYDAKSSGRNCIRLSTLNTV</sequence>
<dbReference type="FunFam" id="3.30.70.270:FF:000001">
    <property type="entry name" value="Diguanylate cyclase domain protein"/>
    <property type="match status" value="1"/>
</dbReference>
<dbReference type="PROSITE" id="PS50887">
    <property type="entry name" value="GGDEF"/>
    <property type="match status" value="1"/>
</dbReference>
<dbReference type="SMART" id="SM00065">
    <property type="entry name" value="GAF"/>
    <property type="match status" value="1"/>
</dbReference>
<feature type="domain" description="PAS" evidence="4">
    <location>
        <begin position="161"/>
        <end position="205"/>
    </location>
</feature>
<dbReference type="Gene3D" id="3.30.450.20">
    <property type="entry name" value="PAS domain"/>
    <property type="match status" value="1"/>
</dbReference>
<evidence type="ECO:0000259" key="5">
    <source>
        <dbReference type="PROSITE" id="PS50887"/>
    </source>
</evidence>
<accession>A0A839HHL3</accession>
<dbReference type="InterPro" id="IPR029016">
    <property type="entry name" value="GAF-like_dom_sf"/>
</dbReference>
<comment type="catalytic activity">
    <reaction evidence="3">
        <text>2 GTP = 3',3'-c-di-GMP + 2 diphosphate</text>
        <dbReference type="Rhea" id="RHEA:24898"/>
        <dbReference type="ChEBI" id="CHEBI:33019"/>
        <dbReference type="ChEBI" id="CHEBI:37565"/>
        <dbReference type="ChEBI" id="CHEBI:58805"/>
        <dbReference type="EC" id="2.7.7.65"/>
    </reaction>
</comment>
<organism evidence="6 7">
    <name type="scientific">Thiospirillum jenense</name>
    <dbReference type="NCBI Taxonomy" id="1653858"/>
    <lineage>
        <taxon>Bacteria</taxon>
        <taxon>Pseudomonadati</taxon>
        <taxon>Pseudomonadota</taxon>
        <taxon>Gammaproteobacteria</taxon>
        <taxon>Chromatiales</taxon>
        <taxon>Chromatiaceae</taxon>
        <taxon>Thiospirillum</taxon>
    </lineage>
</organism>